<accession>A0A5M8PIS1</accession>
<feature type="compositionally biased region" description="Basic and acidic residues" evidence="1">
    <location>
        <begin position="403"/>
        <end position="415"/>
    </location>
</feature>
<dbReference type="Proteomes" id="UP000324767">
    <property type="component" value="Unassembled WGS sequence"/>
</dbReference>
<evidence type="ECO:0000313" key="3">
    <source>
        <dbReference type="Proteomes" id="UP000324767"/>
    </source>
</evidence>
<gene>
    <name evidence="2" type="ORF">FRX48_07154</name>
</gene>
<feature type="region of interest" description="Disordered" evidence="1">
    <location>
        <begin position="1"/>
        <end position="20"/>
    </location>
</feature>
<organism evidence="2 3">
    <name type="scientific">Lasallia pustulata</name>
    <dbReference type="NCBI Taxonomy" id="136370"/>
    <lineage>
        <taxon>Eukaryota</taxon>
        <taxon>Fungi</taxon>
        <taxon>Dikarya</taxon>
        <taxon>Ascomycota</taxon>
        <taxon>Pezizomycotina</taxon>
        <taxon>Lecanoromycetes</taxon>
        <taxon>OSLEUM clade</taxon>
        <taxon>Umbilicariomycetidae</taxon>
        <taxon>Umbilicariales</taxon>
        <taxon>Umbilicariaceae</taxon>
        <taxon>Lasallia</taxon>
    </lineage>
</organism>
<dbReference type="EMBL" id="VXIT01000012">
    <property type="protein sequence ID" value="KAA6408810.1"/>
    <property type="molecule type" value="Genomic_DNA"/>
</dbReference>
<sequence>MSLLLKSSPRYDHVPSPRPHARKVFDRDSGQVYTEVVAKGGPMTADWVWKTIGSTREAATFRSLGPGCASLENMAIRCALKNMLSITAGSLETLPWELGKRLWRRISACKLDSVYTWKVFAAAYPREDKVSLKRRHHVILKPNMALAAYVAPITSPSFNWLTFLTLSHVTCSRADLVNISKLVNIGALTIGRAVSIGETGLDDSIVRAWSRAATEADAFSTLRVFACRSQKEITPRSFAYFNQFPALALFVVEDCNFGPQDKEQARCLGWKYKTGKDLSDFFMGGGLRDHKWNSILHASFRCGGVYGTECLTAEGVEAIDSLPVLHLSLGRNPPDAALDFQKDERTRCFERISYQVAIPTVQNRTAKRPASEAVQMSDIRTEQNTTSTITPSHKPRGSSTPDSQEHVARLSRHDGSQQSPIILKREIQGSSNRASINSQGTTPTPIYNPHPTNSTVTRPSSRNHLTTLPHHDQHPHLHLPLALIASNLPCTDLFVKARPNRTVISSAISETVIPDWNSAISHSIHSRFHERDPMLWDCVCVPLLGVGGPVGEEDVWGLG</sequence>
<dbReference type="AlphaFoldDB" id="A0A5M8PIS1"/>
<name>A0A5M8PIS1_9LECA</name>
<feature type="compositionally biased region" description="Polar residues" evidence="1">
    <location>
        <begin position="382"/>
        <end position="402"/>
    </location>
</feature>
<dbReference type="OrthoDB" id="5273928at2759"/>
<comment type="caution">
    <text evidence="2">The sequence shown here is derived from an EMBL/GenBank/DDBJ whole genome shotgun (WGS) entry which is preliminary data.</text>
</comment>
<evidence type="ECO:0000256" key="1">
    <source>
        <dbReference type="SAM" id="MobiDB-lite"/>
    </source>
</evidence>
<evidence type="ECO:0000313" key="2">
    <source>
        <dbReference type="EMBL" id="KAA6408810.1"/>
    </source>
</evidence>
<feature type="compositionally biased region" description="Polar residues" evidence="1">
    <location>
        <begin position="428"/>
        <end position="463"/>
    </location>
</feature>
<feature type="region of interest" description="Disordered" evidence="1">
    <location>
        <begin position="363"/>
        <end position="472"/>
    </location>
</feature>
<proteinExistence type="predicted"/>
<reference evidence="2 3" key="1">
    <citation type="submission" date="2019-09" db="EMBL/GenBank/DDBJ databases">
        <title>The hologenome of the rock-dwelling lichen Lasallia pustulata.</title>
        <authorList>
            <person name="Greshake Tzovaras B."/>
            <person name="Segers F."/>
            <person name="Bicker A."/>
            <person name="Dal Grande F."/>
            <person name="Otte J."/>
            <person name="Hankeln T."/>
            <person name="Schmitt I."/>
            <person name="Ebersberger I."/>
        </authorList>
    </citation>
    <scope>NUCLEOTIDE SEQUENCE [LARGE SCALE GENOMIC DNA]</scope>
    <source>
        <strain evidence="2">A1-1</strain>
    </source>
</reference>
<protein>
    <submittedName>
        <fullName evidence="2">Uncharacterized protein</fullName>
    </submittedName>
</protein>